<comment type="function">
    <text evidence="6">Component of the cytosolic iron-sulfur (Fe/S) protein assembly machinery. Required for maturation of extramitochondrial Fe/S proteins.</text>
</comment>
<evidence type="ECO:0000259" key="7">
    <source>
        <dbReference type="Pfam" id="PF02906"/>
    </source>
</evidence>
<dbReference type="WBParaSite" id="jg20484">
    <property type="protein sequence ID" value="jg20484"/>
    <property type="gene ID" value="jg20484"/>
</dbReference>
<accession>A0A915DIT3</accession>
<dbReference type="GO" id="GO:0051539">
    <property type="term" value="F:4 iron, 4 sulfur cluster binding"/>
    <property type="evidence" value="ECO:0007669"/>
    <property type="project" value="UniProtKB-KW"/>
</dbReference>
<keyword evidence="4" id="KW-0408">Iron</keyword>
<evidence type="ECO:0000256" key="6">
    <source>
        <dbReference type="ARBA" id="ARBA00025700"/>
    </source>
</evidence>
<keyword evidence="3" id="KW-0479">Metal-binding</keyword>
<evidence type="ECO:0000256" key="4">
    <source>
        <dbReference type="ARBA" id="ARBA00023004"/>
    </source>
</evidence>
<comment type="similarity">
    <text evidence="1">Belongs to the NARF family.</text>
</comment>
<evidence type="ECO:0000256" key="5">
    <source>
        <dbReference type="ARBA" id="ARBA00023014"/>
    </source>
</evidence>
<dbReference type="InterPro" id="IPR004108">
    <property type="entry name" value="Fe_hydrogenase_lsu_C"/>
</dbReference>
<evidence type="ECO:0000313" key="9">
    <source>
        <dbReference type="WBParaSite" id="jg20484"/>
    </source>
</evidence>
<dbReference type="InterPro" id="IPR009016">
    <property type="entry name" value="Fe_hydrogenase"/>
</dbReference>
<dbReference type="SUPFAM" id="SSF53920">
    <property type="entry name" value="Fe-only hydrogenase"/>
    <property type="match status" value="1"/>
</dbReference>
<dbReference type="GO" id="GO:0046872">
    <property type="term" value="F:metal ion binding"/>
    <property type="evidence" value="ECO:0007669"/>
    <property type="project" value="UniProtKB-KW"/>
</dbReference>
<sequence>MTSLRTFQMSNGFSGVIRISNISDFIEPSQKCVIPLNSKPIAQDEEKLVGIHAKSSMPSSRIGVARPNNSADKKIQVSLSDCLACSGCVTTAETMLIGSQTTDQMLTGLSNHQLSVVTISPQSLCSLAVHFQLSPQVMAIQLSSYFKSLGAKYVVDSSFGRLLSRKLCYEEFRERTAGNSATLFAGACPGFVCYAEKTHGDLLVPLISKVRSPQAVMGALVKNYLAKKLNVAPSQTYHVTVMPCYDKKLEASRKDFTSEEDVKEVDCVITAIELQPLLEQYFANFSGQHSCPSVNTLSQDLDWLNRMEQGKC</sequence>
<evidence type="ECO:0000256" key="2">
    <source>
        <dbReference type="ARBA" id="ARBA00022485"/>
    </source>
</evidence>
<dbReference type="Gene3D" id="3.40.50.1780">
    <property type="match status" value="2"/>
</dbReference>
<protein>
    <submittedName>
        <fullName evidence="9">Iron hydrogenase large subunit C-terminal domain-containing protein</fullName>
    </submittedName>
</protein>
<dbReference type="InterPro" id="IPR050340">
    <property type="entry name" value="Cytosolic_Fe-S_CAF"/>
</dbReference>
<dbReference type="Proteomes" id="UP000887574">
    <property type="component" value="Unplaced"/>
</dbReference>
<evidence type="ECO:0000256" key="3">
    <source>
        <dbReference type="ARBA" id="ARBA00022723"/>
    </source>
</evidence>
<proteinExistence type="inferred from homology"/>
<dbReference type="AlphaFoldDB" id="A0A915DIT3"/>
<keyword evidence="5" id="KW-0411">Iron-sulfur</keyword>
<name>A0A915DIT3_9BILA</name>
<organism evidence="8 9">
    <name type="scientific">Ditylenchus dipsaci</name>
    <dbReference type="NCBI Taxonomy" id="166011"/>
    <lineage>
        <taxon>Eukaryota</taxon>
        <taxon>Metazoa</taxon>
        <taxon>Ecdysozoa</taxon>
        <taxon>Nematoda</taxon>
        <taxon>Chromadorea</taxon>
        <taxon>Rhabditida</taxon>
        <taxon>Tylenchina</taxon>
        <taxon>Tylenchomorpha</taxon>
        <taxon>Sphaerularioidea</taxon>
        <taxon>Anguinidae</taxon>
        <taxon>Anguininae</taxon>
        <taxon>Ditylenchus</taxon>
    </lineage>
</organism>
<evidence type="ECO:0000256" key="1">
    <source>
        <dbReference type="ARBA" id="ARBA00006596"/>
    </source>
</evidence>
<dbReference type="FunFam" id="3.30.70.20:FF:000042">
    <property type="entry name" value="Cytosolic Fe-S cluster assembly factor NAR1"/>
    <property type="match status" value="1"/>
</dbReference>
<dbReference type="Pfam" id="PF02906">
    <property type="entry name" value="Fe_hyd_lg_C"/>
    <property type="match status" value="1"/>
</dbReference>
<feature type="domain" description="Iron hydrogenase large subunit C-terminal" evidence="7">
    <location>
        <begin position="116"/>
        <end position="286"/>
    </location>
</feature>
<evidence type="ECO:0000313" key="8">
    <source>
        <dbReference type="Proteomes" id="UP000887574"/>
    </source>
</evidence>
<keyword evidence="8" id="KW-1185">Reference proteome</keyword>
<reference evidence="9" key="1">
    <citation type="submission" date="2022-11" db="UniProtKB">
        <authorList>
            <consortium name="WormBaseParasite"/>
        </authorList>
    </citation>
    <scope>IDENTIFICATION</scope>
</reference>
<dbReference type="PANTHER" id="PTHR11615">
    <property type="entry name" value="NITRATE, FORMATE, IRON DEHYDROGENASE"/>
    <property type="match status" value="1"/>
</dbReference>
<keyword evidence="2" id="KW-0004">4Fe-4S</keyword>